<sequence>MARIKRVVIPNIPHHITQRGVRSINIFFKHEDYEYYKNLLLRQCKLHEVDIVSYCLMTNHVHIIAIPKYRESLSKAIGETHRLYTRKINFEQKVKGHLFQERFYSTPLDEAHFLHALKYVEQNPVKAYMVDYPWDYKYTSARYRLNIIKEDPLLSNYEVIDKIGNYKEFLQEDTQSNFIKEKTRTGKPCGDDNFYDEIESLTGIDYKSKKAGRPKKEEN</sequence>
<dbReference type="SUPFAM" id="SSF143422">
    <property type="entry name" value="Transposase IS200-like"/>
    <property type="match status" value="1"/>
</dbReference>
<dbReference type="InterPro" id="IPR002686">
    <property type="entry name" value="Transposase_17"/>
</dbReference>
<dbReference type="AlphaFoldDB" id="A0A1W1CPF0"/>
<dbReference type="InterPro" id="IPR036515">
    <property type="entry name" value="Transposase_17_sf"/>
</dbReference>
<dbReference type="Gene3D" id="3.30.70.1290">
    <property type="entry name" value="Transposase IS200-like"/>
    <property type="match status" value="1"/>
</dbReference>
<dbReference type="GO" id="GO:0003677">
    <property type="term" value="F:DNA binding"/>
    <property type="evidence" value="ECO:0007669"/>
    <property type="project" value="InterPro"/>
</dbReference>
<dbReference type="PANTHER" id="PTHR34322">
    <property type="entry name" value="TRANSPOSASE, Y1_TNP DOMAIN-CONTAINING"/>
    <property type="match status" value="1"/>
</dbReference>
<dbReference type="GO" id="GO:0004803">
    <property type="term" value="F:transposase activity"/>
    <property type="evidence" value="ECO:0007669"/>
    <property type="project" value="InterPro"/>
</dbReference>
<accession>A0A1W1CPF0</accession>
<dbReference type="GO" id="GO:0006313">
    <property type="term" value="P:DNA transposition"/>
    <property type="evidence" value="ECO:0007669"/>
    <property type="project" value="InterPro"/>
</dbReference>
<name>A0A1W1CPF0_9ZZZZ</name>
<dbReference type="SMART" id="SM01321">
    <property type="entry name" value="Y1_Tnp"/>
    <property type="match status" value="1"/>
</dbReference>
<evidence type="ECO:0000259" key="1">
    <source>
        <dbReference type="SMART" id="SM01321"/>
    </source>
</evidence>
<evidence type="ECO:0000313" key="2">
    <source>
        <dbReference type="EMBL" id="SFV67582.1"/>
    </source>
</evidence>
<dbReference type="EMBL" id="FPHF01000097">
    <property type="protein sequence ID" value="SFV67582.1"/>
    <property type="molecule type" value="Genomic_DNA"/>
</dbReference>
<protein>
    <recommendedName>
        <fullName evidence="1">Transposase IS200-like domain-containing protein</fullName>
    </recommendedName>
</protein>
<organism evidence="2">
    <name type="scientific">hydrothermal vent metagenome</name>
    <dbReference type="NCBI Taxonomy" id="652676"/>
    <lineage>
        <taxon>unclassified sequences</taxon>
        <taxon>metagenomes</taxon>
        <taxon>ecological metagenomes</taxon>
    </lineage>
</organism>
<dbReference type="PANTHER" id="PTHR34322:SF2">
    <property type="entry name" value="TRANSPOSASE IS200-LIKE DOMAIN-CONTAINING PROTEIN"/>
    <property type="match status" value="1"/>
</dbReference>
<reference evidence="2" key="1">
    <citation type="submission" date="2016-10" db="EMBL/GenBank/DDBJ databases">
        <authorList>
            <person name="de Groot N.N."/>
        </authorList>
    </citation>
    <scope>NUCLEOTIDE SEQUENCE</scope>
</reference>
<dbReference type="Pfam" id="PF01797">
    <property type="entry name" value="Y1_Tnp"/>
    <property type="match status" value="1"/>
</dbReference>
<proteinExistence type="predicted"/>
<feature type="domain" description="Transposase IS200-like" evidence="1">
    <location>
        <begin position="9"/>
        <end position="123"/>
    </location>
</feature>
<gene>
    <name evidence="2" type="ORF">MNB_SM-4-720</name>
</gene>